<comment type="caution">
    <text evidence="7">The sequence shown here is derived from an EMBL/GenBank/DDBJ whole genome shotgun (WGS) entry which is preliminary data.</text>
</comment>
<evidence type="ECO:0000259" key="6">
    <source>
        <dbReference type="PROSITE" id="PS51763"/>
    </source>
</evidence>
<name>A0A1Y2D4T9_9FUNG</name>
<evidence type="ECO:0000313" key="7">
    <source>
        <dbReference type="EMBL" id="ORY54329.1"/>
    </source>
</evidence>
<keyword evidence="1 5" id="KW-0732">Signal</keyword>
<evidence type="ECO:0000256" key="5">
    <source>
        <dbReference type="SAM" id="SignalP"/>
    </source>
</evidence>
<dbReference type="PANTHER" id="PTHR48098">
    <property type="entry name" value="ENTEROCHELIN ESTERASE-RELATED"/>
    <property type="match status" value="1"/>
</dbReference>
<dbReference type="OrthoDB" id="184793at2759"/>
<dbReference type="Pfam" id="PF02013">
    <property type="entry name" value="CBM_10"/>
    <property type="match status" value="2"/>
</dbReference>
<dbReference type="InterPro" id="IPR029058">
    <property type="entry name" value="AB_hydrolase_fold"/>
</dbReference>
<sequence length="594" mass="67323">MKNSFKIIATLLSAYSAAAELTCWAESLGYPCCTGKNPIVYEHDSNGDWGYNWKTNEWCGISTYEDRVNDEVCWSDALGYPCCHGCTVYETDADGSWGYESNQWCGIQSYCQEKGAEVPTPEPEPEPTTSPSISEYPTDIFTVGDEKIYDFDESSIFDGSQATDITFNKDGSVTYVANAAGSGGGIVFYIKKDKSVINLSNYDSVDIELVFSPVNGKWNADAKAPSFGFRVFSRDATGFWSGFEDVEYFGEESGKYYGTLVKNVKLTDEIKAKIIENCTYDDIIGFTLKFNAYQTGNNDNDELKVQIKKVKFNKIEGTPEDKFTDDGLSDSDRGTVQHIEYPTHDYMTNDENDTYNKPAWVYLPAGYDPEDKDTKYPLFILMHGFGQTEDNWGLTDQGSGGKIKGMMDRGMAKPKDEEGSVEKFILVVPTGMATRNYRENGNYDYTEPYYRFGGELRNDLIPYMKKNYNIKEGRENMAMAGLSMGGFQTLYIGIGECLDIMSYFGFFSYPFTDDLKEKIETNFPEKDLTIKRLYTICGDNDPTPFSDFYNYVDVLSKWDKVEDGNFSYEVYPGGTHDFPVWYRGFEHFIPQLFK</sequence>
<dbReference type="Gene3D" id="3.90.1220.10">
    <property type="entry name" value="Cellulose docking domain, dockering"/>
    <property type="match status" value="2"/>
</dbReference>
<evidence type="ECO:0000256" key="2">
    <source>
        <dbReference type="ARBA" id="ARBA00022737"/>
    </source>
</evidence>
<evidence type="ECO:0000256" key="3">
    <source>
        <dbReference type="ARBA" id="ARBA00022801"/>
    </source>
</evidence>
<keyword evidence="2" id="KW-0677">Repeat</keyword>
<dbReference type="InterPro" id="IPR009034">
    <property type="entry name" value="Dockerin_dom_fun_sf"/>
</dbReference>
<evidence type="ECO:0000256" key="1">
    <source>
        <dbReference type="ARBA" id="ARBA00022729"/>
    </source>
</evidence>
<feature type="signal peptide" evidence="5">
    <location>
        <begin position="1"/>
        <end position="19"/>
    </location>
</feature>
<keyword evidence="3 7" id="KW-0378">Hydrolase</keyword>
<dbReference type="PANTHER" id="PTHR48098:SF1">
    <property type="entry name" value="DIACYLGLYCEROL ACYLTRANSFERASE_MYCOLYLTRANSFERASE AG85A"/>
    <property type="match status" value="1"/>
</dbReference>
<dbReference type="Pfam" id="PF00756">
    <property type="entry name" value="Esterase"/>
    <property type="match status" value="1"/>
</dbReference>
<feature type="chain" id="PRO_5012350088" evidence="5">
    <location>
        <begin position="20"/>
        <end position="594"/>
    </location>
</feature>
<reference evidence="7 8" key="1">
    <citation type="submission" date="2016-08" db="EMBL/GenBank/DDBJ databases">
        <title>A Parts List for Fungal Cellulosomes Revealed by Comparative Genomics.</title>
        <authorList>
            <consortium name="DOE Joint Genome Institute"/>
            <person name="Haitjema C.H."/>
            <person name="Gilmore S.P."/>
            <person name="Henske J.K."/>
            <person name="Solomon K.V."/>
            <person name="De Groot R."/>
            <person name="Kuo A."/>
            <person name="Mondo S.J."/>
            <person name="Salamov A.A."/>
            <person name="Labutti K."/>
            <person name="Zhao Z."/>
            <person name="Chiniquy J."/>
            <person name="Barry K."/>
            <person name="Brewer H.M."/>
            <person name="Purvine S.O."/>
            <person name="Wright A.T."/>
            <person name="Boxma B."/>
            <person name="Van Alen T."/>
            <person name="Hackstein J.H."/>
            <person name="Baker S.E."/>
            <person name="Grigoriev I.V."/>
            <person name="O'Malley M.A."/>
        </authorList>
    </citation>
    <scope>NUCLEOTIDE SEQUENCE [LARGE SCALE GENOMIC DNA]</scope>
    <source>
        <strain evidence="7 8">G1</strain>
    </source>
</reference>
<dbReference type="GO" id="GO:0016747">
    <property type="term" value="F:acyltransferase activity, transferring groups other than amino-acyl groups"/>
    <property type="evidence" value="ECO:0007669"/>
    <property type="project" value="TreeGrafter"/>
</dbReference>
<dbReference type="InterPro" id="IPR002883">
    <property type="entry name" value="CBM10/Dockerin_dom"/>
</dbReference>
<dbReference type="Gene3D" id="3.40.50.1820">
    <property type="entry name" value="alpha/beta hydrolase"/>
    <property type="match status" value="1"/>
</dbReference>
<dbReference type="EMBL" id="MCOG01000086">
    <property type="protein sequence ID" value="ORY54329.1"/>
    <property type="molecule type" value="Genomic_DNA"/>
</dbReference>
<dbReference type="PROSITE" id="PS51763">
    <property type="entry name" value="CBM10"/>
    <property type="match status" value="2"/>
</dbReference>
<accession>A0A1Y2D4T9</accession>
<dbReference type="InterPro" id="IPR050583">
    <property type="entry name" value="Mycobacterial_A85_antigen"/>
</dbReference>
<feature type="region of interest" description="Disordered" evidence="4">
    <location>
        <begin position="116"/>
        <end position="136"/>
    </location>
</feature>
<dbReference type="InterPro" id="IPR000801">
    <property type="entry name" value="Esterase-like"/>
</dbReference>
<proteinExistence type="predicted"/>
<evidence type="ECO:0000313" key="8">
    <source>
        <dbReference type="Proteomes" id="UP000193920"/>
    </source>
</evidence>
<dbReference type="Proteomes" id="UP000193920">
    <property type="component" value="Unassembled WGS sequence"/>
</dbReference>
<feature type="domain" description="CBM10" evidence="6">
    <location>
        <begin position="22"/>
        <end position="62"/>
    </location>
</feature>
<dbReference type="GO" id="GO:0016787">
    <property type="term" value="F:hydrolase activity"/>
    <property type="evidence" value="ECO:0007669"/>
    <property type="project" value="UniProtKB-KW"/>
</dbReference>
<dbReference type="SUPFAM" id="SSF64571">
    <property type="entry name" value="Cellulose docking domain, dockering"/>
    <property type="match status" value="2"/>
</dbReference>
<protein>
    <submittedName>
        <fullName evidence="7">Alpha/beta-hydrolase</fullName>
    </submittedName>
</protein>
<keyword evidence="8" id="KW-1185">Reference proteome</keyword>
<evidence type="ECO:0000256" key="4">
    <source>
        <dbReference type="SAM" id="MobiDB-lite"/>
    </source>
</evidence>
<dbReference type="SUPFAM" id="SSF53474">
    <property type="entry name" value="alpha/beta-Hydrolases"/>
    <property type="match status" value="1"/>
</dbReference>
<dbReference type="AlphaFoldDB" id="A0A1Y2D4T9"/>
<feature type="domain" description="CBM10" evidence="6">
    <location>
        <begin position="72"/>
        <end position="108"/>
    </location>
</feature>
<gene>
    <name evidence="7" type="ORF">LY90DRAFT_382908</name>
</gene>
<organism evidence="7 8">
    <name type="scientific">Neocallimastix californiae</name>
    <dbReference type="NCBI Taxonomy" id="1754190"/>
    <lineage>
        <taxon>Eukaryota</taxon>
        <taxon>Fungi</taxon>
        <taxon>Fungi incertae sedis</taxon>
        <taxon>Chytridiomycota</taxon>
        <taxon>Chytridiomycota incertae sedis</taxon>
        <taxon>Neocallimastigomycetes</taxon>
        <taxon>Neocallimastigales</taxon>
        <taxon>Neocallimastigaceae</taxon>
        <taxon>Neocallimastix</taxon>
    </lineage>
</organism>